<keyword evidence="10" id="KW-1185">Reference proteome</keyword>
<evidence type="ECO:0000256" key="2">
    <source>
        <dbReference type="ARBA" id="ARBA00004496"/>
    </source>
</evidence>
<keyword evidence="5" id="KW-0597">Phosphoprotein</keyword>
<evidence type="ECO:0000313" key="9">
    <source>
        <dbReference type="EMBL" id="KAL2490045.1"/>
    </source>
</evidence>
<proteinExistence type="predicted"/>
<comment type="catalytic activity">
    <reaction evidence="1">
        <text>ATP + protein L-histidine = ADP + protein N-phospho-L-histidine.</text>
        <dbReference type="EC" id="2.7.13.3"/>
    </reaction>
</comment>
<organism evidence="9 10">
    <name type="scientific">Forsythia ovata</name>
    <dbReference type="NCBI Taxonomy" id="205694"/>
    <lineage>
        <taxon>Eukaryota</taxon>
        <taxon>Viridiplantae</taxon>
        <taxon>Streptophyta</taxon>
        <taxon>Embryophyta</taxon>
        <taxon>Tracheophyta</taxon>
        <taxon>Spermatophyta</taxon>
        <taxon>Magnoliopsida</taxon>
        <taxon>eudicotyledons</taxon>
        <taxon>Gunneridae</taxon>
        <taxon>Pentapetalae</taxon>
        <taxon>asterids</taxon>
        <taxon>lamiids</taxon>
        <taxon>Lamiales</taxon>
        <taxon>Oleaceae</taxon>
        <taxon>Forsythieae</taxon>
        <taxon>Forsythia</taxon>
    </lineage>
</organism>
<evidence type="ECO:0000256" key="3">
    <source>
        <dbReference type="ARBA" id="ARBA00012438"/>
    </source>
</evidence>
<protein>
    <recommendedName>
        <fullName evidence="3">histidine kinase</fullName>
        <ecNumber evidence="3">2.7.13.3</ecNumber>
    </recommendedName>
</protein>
<dbReference type="CDD" id="cd00082">
    <property type="entry name" value="HisKA"/>
    <property type="match status" value="1"/>
</dbReference>
<evidence type="ECO:0000256" key="5">
    <source>
        <dbReference type="ARBA" id="ARBA00022553"/>
    </source>
</evidence>
<dbReference type="GO" id="GO:0004673">
    <property type="term" value="F:protein histidine kinase activity"/>
    <property type="evidence" value="ECO:0007669"/>
    <property type="project" value="UniProtKB-EC"/>
</dbReference>
<dbReference type="FunFam" id="1.10.287.130:FF:000030">
    <property type="entry name" value="Putative histidine kinase 5"/>
    <property type="match status" value="1"/>
</dbReference>
<comment type="subcellular location">
    <subcellularLocation>
        <location evidence="2">Cytoplasm</location>
    </subcellularLocation>
</comment>
<evidence type="ECO:0000313" key="10">
    <source>
        <dbReference type="Proteomes" id="UP001604277"/>
    </source>
</evidence>
<keyword evidence="6" id="KW-0808">Transferase</keyword>
<evidence type="ECO:0000256" key="1">
    <source>
        <dbReference type="ARBA" id="ARBA00000085"/>
    </source>
</evidence>
<dbReference type="Proteomes" id="UP001604277">
    <property type="component" value="Unassembled WGS sequence"/>
</dbReference>
<dbReference type="Pfam" id="PF00512">
    <property type="entry name" value="HisKA"/>
    <property type="match status" value="1"/>
</dbReference>
<dbReference type="GO" id="GO:0005737">
    <property type="term" value="C:cytoplasm"/>
    <property type="evidence" value="ECO:0007669"/>
    <property type="project" value="UniProtKB-SubCell"/>
</dbReference>
<comment type="caution">
    <text evidence="9">The sequence shown here is derived from an EMBL/GenBank/DDBJ whole genome shotgun (WGS) entry which is preliminary data.</text>
</comment>
<dbReference type="EMBL" id="JBFOLJ010000012">
    <property type="protein sequence ID" value="KAL2490045.1"/>
    <property type="molecule type" value="Genomic_DNA"/>
</dbReference>
<name>A0ABD1RNT2_9LAMI</name>
<reference evidence="10" key="1">
    <citation type="submission" date="2024-07" db="EMBL/GenBank/DDBJ databases">
        <title>Two chromosome-level genome assemblies of Korean endemic species Abeliophyllum distichum and Forsythia ovata (Oleaceae).</title>
        <authorList>
            <person name="Jang H."/>
        </authorList>
    </citation>
    <scope>NUCLEOTIDE SEQUENCE [LARGE SCALE GENOMIC DNA]</scope>
</reference>
<dbReference type="PANTHER" id="PTHR43047:SF68">
    <property type="entry name" value="HISTIDINE KINASE 5"/>
    <property type="match status" value="1"/>
</dbReference>
<sequence length="143" mass="16019">MRAKQMLATMSHEIRSPISGVISIAEIFSATKLDKEQRQLLKLMLSSGDLVLQLINDILDLSKVESGDMKLEATKFRSREVVKHVLQTTAASLQKLLTLEGQVADDVPVEDSSDSHKPDQLVGLIFWYFSELIEYIFLAAILD</sequence>
<dbReference type="AlphaFoldDB" id="A0ABD1RNT2"/>
<keyword evidence="7 9" id="KW-0418">Kinase</keyword>
<dbReference type="EC" id="2.7.13.3" evidence="3"/>
<dbReference type="SMART" id="SM00388">
    <property type="entry name" value="HisKA"/>
    <property type="match status" value="1"/>
</dbReference>
<feature type="domain" description="Signal transduction histidine kinase dimerisation/phosphoacceptor" evidence="8">
    <location>
        <begin position="2"/>
        <end position="67"/>
    </location>
</feature>
<dbReference type="InterPro" id="IPR036097">
    <property type="entry name" value="HisK_dim/P_sf"/>
</dbReference>
<dbReference type="Gene3D" id="1.10.287.130">
    <property type="match status" value="1"/>
</dbReference>
<dbReference type="SUPFAM" id="SSF47384">
    <property type="entry name" value="Homodimeric domain of signal transducing histidine kinase"/>
    <property type="match status" value="1"/>
</dbReference>
<evidence type="ECO:0000256" key="7">
    <source>
        <dbReference type="ARBA" id="ARBA00022777"/>
    </source>
</evidence>
<dbReference type="PANTHER" id="PTHR43047">
    <property type="entry name" value="TWO-COMPONENT HISTIDINE PROTEIN KINASE"/>
    <property type="match status" value="1"/>
</dbReference>
<evidence type="ECO:0000259" key="8">
    <source>
        <dbReference type="SMART" id="SM00388"/>
    </source>
</evidence>
<keyword evidence="4" id="KW-0963">Cytoplasm</keyword>
<evidence type="ECO:0000256" key="4">
    <source>
        <dbReference type="ARBA" id="ARBA00022490"/>
    </source>
</evidence>
<accession>A0ABD1RNT2</accession>
<gene>
    <name evidence="9" type="ORF">Fot_43337</name>
</gene>
<dbReference type="InterPro" id="IPR003661">
    <property type="entry name" value="HisK_dim/P_dom"/>
</dbReference>
<evidence type="ECO:0000256" key="6">
    <source>
        <dbReference type="ARBA" id="ARBA00022679"/>
    </source>
</evidence>